<feature type="compositionally biased region" description="Low complexity" evidence="1">
    <location>
        <begin position="170"/>
        <end position="179"/>
    </location>
</feature>
<dbReference type="AlphaFoldDB" id="B3NIZ3"/>
<accession>B3NIZ3</accession>
<keyword evidence="4" id="KW-1185">Reference proteome</keyword>
<organism evidence="3 4">
    <name type="scientific">Drosophila erecta</name>
    <name type="common">Fruit fly</name>
    <dbReference type="NCBI Taxonomy" id="7220"/>
    <lineage>
        <taxon>Eukaryota</taxon>
        <taxon>Metazoa</taxon>
        <taxon>Ecdysozoa</taxon>
        <taxon>Arthropoda</taxon>
        <taxon>Hexapoda</taxon>
        <taxon>Insecta</taxon>
        <taxon>Pterygota</taxon>
        <taxon>Neoptera</taxon>
        <taxon>Endopterygota</taxon>
        <taxon>Diptera</taxon>
        <taxon>Brachycera</taxon>
        <taxon>Muscomorpha</taxon>
        <taxon>Ephydroidea</taxon>
        <taxon>Drosophilidae</taxon>
        <taxon>Drosophila</taxon>
        <taxon>Sophophora</taxon>
    </lineage>
</organism>
<dbReference type="Proteomes" id="UP000008711">
    <property type="component" value="Unassembled WGS sequence"/>
</dbReference>
<dbReference type="EMBL" id="CH954178">
    <property type="protein sequence ID" value="EDV52710.2"/>
    <property type="molecule type" value="Genomic_DNA"/>
</dbReference>
<dbReference type="OrthoDB" id="8001018at2759"/>
<evidence type="ECO:0000256" key="1">
    <source>
        <dbReference type="SAM" id="MobiDB-lite"/>
    </source>
</evidence>
<evidence type="ECO:0008006" key="5">
    <source>
        <dbReference type="Google" id="ProtNLM"/>
    </source>
</evidence>
<protein>
    <recommendedName>
        <fullName evidence="5">DUF4794 domain-containing protein</fullName>
    </recommendedName>
</protein>
<reference evidence="3 4" key="1">
    <citation type="journal article" date="2007" name="Nature">
        <title>Evolution of genes and genomes on the Drosophila phylogeny.</title>
        <authorList>
            <consortium name="Drosophila 12 Genomes Consortium"/>
            <person name="Clark A.G."/>
            <person name="Eisen M.B."/>
            <person name="Smith D.R."/>
            <person name="Bergman C.M."/>
            <person name="Oliver B."/>
            <person name="Markow T.A."/>
            <person name="Kaufman T.C."/>
            <person name="Kellis M."/>
            <person name="Gelbart W."/>
            <person name="Iyer V.N."/>
            <person name="Pollard D.A."/>
            <person name="Sackton T.B."/>
            <person name="Larracuente A.M."/>
            <person name="Singh N.D."/>
            <person name="Abad J.P."/>
            <person name="Abt D.N."/>
            <person name="Adryan B."/>
            <person name="Aguade M."/>
            <person name="Akashi H."/>
            <person name="Anderson W.W."/>
            <person name="Aquadro C.F."/>
            <person name="Ardell D.H."/>
            <person name="Arguello R."/>
            <person name="Artieri C.G."/>
            <person name="Barbash D.A."/>
            <person name="Barker D."/>
            <person name="Barsanti P."/>
            <person name="Batterham P."/>
            <person name="Batzoglou S."/>
            <person name="Begun D."/>
            <person name="Bhutkar A."/>
            <person name="Blanco E."/>
            <person name="Bosak S.A."/>
            <person name="Bradley R.K."/>
            <person name="Brand A.D."/>
            <person name="Brent M.R."/>
            <person name="Brooks A.N."/>
            <person name="Brown R.H."/>
            <person name="Butlin R.K."/>
            <person name="Caggese C."/>
            <person name="Calvi B.R."/>
            <person name="Bernardo de Carvalho A."/>
            <person name="Caspi A."/>
            <person name="Castrezana S."/>
            <person name="Celniker S.E."/>
            <person name="Chang J.L."/>
            <person name="Chapple C."/>
            <person name="Chatterji S."/>
            <person name="Chinwalla A."/>
            <person name="Civetta A."/>
            <person name="Clifton S.W."/>
            <person name="Comeron J.M."/>
            <person name="Costello J.C."/>
            <person name="Coyne J.A."/>
            <person name="Daub J."/>
            <person name="David R.G."/>
            <person name="Delcher A.L."/>
            <person name="Delehaunty K."/>
            <person name="Do C.B."/>
            <person name="Ebling H."/>
            <person name="Edwards K."/>
            <person name="Eickbush T."/>
            <person name="Evans J.D."/>
            <person name="Filipski A."/>
            <person name="Findeiss S."/>
            <person name="Freyhult E."/>
            <person name="Fulton L."/>
            <person name="Fulton R."/>
            <person name="Garcia A.C."/>
            <person name="Gardiner A."/>
            <person name="Garfield D.A."/>
            <person name="Garvin B.E."/>
            <person name="Gibson G."/>
            <person name="Gilbert D."/>
            <person name="Gnerre S."/>
            <person name="Godfrey J."/>
            <person name="Good R."/>
            <person name="Gotea V."/>
            <person name="Gravely B."/>
            <person name="Greenberg A.J."/>
            <person name="Griffiths-Jones S."/>
            <person name="Gross S."/>
            <person name="Guigo R."/>
            <person name="Gustafson E.A."/>
            <person name="Haerty W."/>
            <person name="Hahn M.W."/>
            <person name="Halligan D.L."/>
            <person name="Halpern A.L."/>
            <person name="Halter G.M."/>
            <person name="Han M.V."/>
            <person name="Heger A."/>
            <person name="Hillier L."/>
            <person name="Hinrichs A.S."/>
            <person name="Holmes I."/>
            <person name="Hoskins R.A."/>
            <person name="Hubisz M.J."/>
            <person name="Hultmark D."/>
            <person name="Huntley M.A."/>
            <person name="Jaffe D.B."/>
            <person name="Jagadeeshan S."/>
            <person name="Jeck W.R."/>
            <person name="Johnson J."/>
            <person name="Jones C.D."/>
            <person name="Jordan W.C."/>
            <person name="Karpen G.H."/>
            <person name="Kataoka E."/>
            <person name="Keightley P.D."/>
            <person name="Kheradpour P."/>
            <person name="Kirkness E.F."/>
            <person name="Koerich L.B."/>
            <person name="Kristiansen K."/>
            <person name="Kudrna D."/>
            <person name="Kulathinal R.J."/>
            <person name="Kumar S."/>
            <person name="Kwok R."/>
            <person name="Lander E."/>
            <person name="Langley C.H."/>
            <person name="Lapoint R."/>
            <person name="Lazzaro B.P."/>
            <person name="Lee S.J."/>
            <person name="Levesque L."/>
            <person name="Li R."/>
            <person name="Lin C.F."/>
            <person name="Lin M.F."/>
            <person name="Lindblad-Toh K."/>
            <person name="Llopart A."/>
            <person name="Long M."/>
            <person name="Low L."/>
            <person name="Lozovsky E."/>
            <person name="Lu J."/>
            <person name="Luo M."/>
            <person name="Machado C.A."/>
            <person name="Makalowski W."/>
            <person name="Marzo M."/>
            <person name="Matsuda M."/>
            <person name="Matzkin L."/>
            <person name="McAllister B."/>
            <person name="McBride C.S."/>
            <person name="McKernan B."/>
            <person name="McKernan K."/>
            <person name="Mendez-Lago M."/>
            <person name="Minx P."/>
            <person name="Mollenhauer M.U."/>
            <person name="Montooth K."/>
            <person name="Mount S.M."/>
            <person name="Mu X."/>
            <person name="Myers E."/>
            <person name="Negre B."/>
            <person name="Newfeld S."/>
            <person name="Nielsen R."/>
            <person name="Noor M.A."/>
            <person name="O'Grady P."/>
            <person name="Pachter L."/>
            <person name="Papaceit M."/>
            <person name="Parisi M.J."/>
            <person name="Parisi M."/>
            <person name="Parts L."/>
            <person name="Pedersen J.S."/>
            <person name="Pesole G."/>
            <person name="Phillippy A.M."/>
            <person name="Ponting C.P."/>
            <person name="Pop M."/>
            <person name="Porcelli D."/>
            <person name="Powell J.R."/>
            <person name="Prohaska S."/>
            <person name="Pruitt K."/>
            <person name="Puig M."/>
            <person name="Quesneville H."/>
            <person name="Ram K.R."/>
            <person name="Rand D."/>
            <person name="Rasmussen M.D."/>
            <person name="Reed L.K."/>
            <person name="Reenan R."/>
            <person name="Reily A."/>
            <person name="Remington K.A."/>
            <person name="Rieger T.T."/>
            <person name="Ritchie M.G."/>
            <person name="Robin C."/>
            <person name="Rogers Y.H."/>
            <person name="Rohde C."/>
            <person name="Rozas J."/>
            <person name="Rubenfield M.J."/>
            <person name="Ruiz A."/>
            <person name="Russo S."/>
            <person name="Salzberg S.L."/>
            <person name="Sanchez-Gracia A."/>
            <person name="Saranga D.J."/>
            <person name="Sato H."/>
            <person name="Schaeffer S.W."/>
            <person name="Schatz M.C."/>
            <person name="Schlenke T."/>
            <person name="Schwartz R."/>
            <person name="Segarra C."/>
            <person name="Singh R.S."/>
            <person name="Sirot L."/>
            <person name="Sirota M."/>
            <person name="Sisneros N.B."/>
            <person name="Smith C.D."/>
            <person name="Smith T.F."/>
            <person name="Spieth J."/>
            <person name="Stage D.E."/>
            <person name="Stark A."/>
            <person name="Stephan W."/>
            <person name="Strausberg R.L."/>
            <person name="Strempel S."/>
            <person name="Sturgill D."/>
            <person name="Sutton G."/>
            <person name="Sutton G.G."/>
            <person name="Tao W."/>
            <person name="Teichmann S."/>
            <person name="Tobari Y.N."/>
            <person name="Tomimura Y."/>
            <person name="Tsolas J.M."/>
            <person name="Valente V.L."/>
            <person name="Venter E."/>
            <person name="Venter J.C."/>
            <person name="Vicario S."/>
            <person name="Vieira F.G."/>
            <person name="Vilella A.J."/>
            <person name="Villasante A."/>
            <person name="Walenz B."/>
            <person name="Wang J."/>
            <person name="Wasserman M."/>
            <person name="Watts T."/>
            <person name="Wilson D."/>
            <person name="Wilson R.K."/>
            <person name="Wing R.A."/>
            <person name="Wolfner M.F."/>
            <person name="Wong A."/>
            <person name="Wong G.K."/>
            <person name="Wu C.I."/>
            <person name="Wu G."/>
            <person name="Yamamoto D."/>
            <person name="Yang H.P."/>
            <person name="Yang S.P."/>
            <person name="Yorke J.A."/>
            <person name="Yoshida K."/>
            <person name="Zdobnov E."/>
            <person name="Zhang P."/>
            <person name="Zhang Y."/>
            <person name="Zimin A.V."/>
            <person name="Baldwin J."/>
            <person name="Abdouelleil A."/>
            <person name="Abdulkadir J."/>
            <person name="Abebe A."/>
            <person name="Abera B."/>
            <person name="Abreu J."/>
            <person name="Acer S.C."/>
            <person name="Aftuck L."/>
            <person name="Alexander A."/>
            <person name="An P."/>
            <person name="Anderson E."/>
            <person name="Anderson S."/>
            <person name="Arachi H."/>
            <person name="Azer M."/>
            <person name="Bachantsang P."/>
            <person name="Barry A."/>
            <person name="Bayul T."/>
            <person name="Berlin A."/>
            <person name="Bessette D."/>
            <person name="Bloom T."/>
            <person name="Blye J."/>
            <person name="Boguslavskiy L."/>
            <person name="Bonnet C."/>
            <person name="Boukhgalter B."/>
            <person name="Bourzgui I."/>
            <person name="Brown A."/>
            <person name="Cahill P."/>
            <person name="Channer S."/>
            <person name="Cheshatsang Y."/>
            <person name="Chuda L."/>
            <person name="Citroen M."/>
            <person name="Collymore A."/>
            <person name="Cooke P."/>
            <person name="Costello M."/>
            <person name="D'Aco K."/>
            <person name="Daza R."/>
            <person name="De Haan G."/>
            <person name="DeGray S."/>
            <person name="DeMaso C."/>
            <person name="Dhargay N."/>
            <person name="Dooley K."/>
            <person name="Dooley E."/>
            <person name="Doricent M."/>
            <person name="Dorje P."/>
            <person name="Dorjee K."/>
            <person name="Dupes A."/>
            <person name="Elong R."/>
            <person name="Falk J."/>
            <person name="Farina A."/>
            <person name="Faro S."/>
            <person name="Ferguson D."/>
            <person name="Fisher S."/>
            <person name="Foley C.D."/>
            <person name="Franke A."/>
            <person name="Friedrich D."/>
            <person name="Gadbois L."/>
            <person name="Gearin G."/>
            <person name="Gearin C.R."/>
            <person name="Giannoukos G."/>
            <person name="Goode T."/>
            <person name="Graham J."/>
            <person name="Grandbois E."/>
            <person name="Grewal S."/>
            <person name="Gyaltsen K."/>
            <person name="Hafez N."/>
            <person name="Hagos B."/>
            <person name="Hall J."/>
            <person name="Henson C."/>
            <person name="Hollinger A."/>
            <person name="Honan T."/>
            <person name="Huard M.D."/>
            <person name="Hughes L."/>
            <person name="Hurhula B."/>
            <person name="Husby M.E."/>
            <person name="Kamat A."/>
            <person name="Kanga B."/>
            <person name="Kashin S."/>
            <person name="Khazanovich D."/>
            <person name="Kisner P."/>
            <person name="Lance K."/>
            <person name="Lara M."/>
            <person name="Lee W."/>
            <person name="Lennon N."/>
            <person name="Letendre F."/>
            <person name="LeVine R."/>
            <person name="Lipovsky A."/>
            <person name="Liu X."/>
            <person name="Liu J."/>
            <person name="Liu S."/>
            <person name="Lokyitsang T."/>
            <person name="Lokyitsang Y."/>
            <person name="Lubonja R."/>
            <person name="Lui A."/>
            <person name="MacDonald P."/>
            <person name="Magnisalis V."/>
            <person name="Maru K."/>
            <person name="Matthews C."/>
            <person name="McCusker W."/>
            <person name="McDonough S."/>
            <person name="Mehta T."/>
            <person name="Meldrim J."/>
            <person name="Meneus L."/>
            <person name="Mihai O."/>
            <person name="Mihalev A."/>
            <person name="Mihova T."/>
            <person name="Mittelman R."/>
            <person name="Mlenga V."/>
            <person name="Montmayeur A."/>
            <person name="Mulrain L."/>
            <person name="Navidi A."/>
            <person name="Naylor J."/>
            <person name="Negash T."/>
            <person name="Nguyen T."/>
            <person name="Nguyen N."/>
            <person name="Nicol R."/>
            <person name="Norbu C."/>
            <person name="Norbu N."/>
            <person name="Novod N."/>
            <person name="O'Neill B."/>
            <person name="Osman S."/>
            <person name="Markiewicz E."/>
            <person name="Oyono O.L."/>
            <person name="Patti C."/>
            <person name="Phunkhang P."/>
            <person name="Pierre F."/>
            <person name="Priest M."/>
            <person name="Raghuraman S."/>
            <person name="Rege F."/>
            <person name="Reyes R."/>
            <person name="Rise C."/>
            <person name="Rogov P."/>
            <person name="Ross K."/>
            <person name="Ryan E."/>
            <person name="Settipalli S."/>
            <person name="Shea T."/>
            <person name="Sherpa N."/>
            <person name="Shi L."/>
            <person name="Shih D."/>
            <person name="Sparrow T."/>
            <person name="Spaulding J."/>
            <person name="Stalker J."/>
            <person name="Stange-Thomann N."/>
            <person name="Stavropoulos S."/>
            <person name="Stone C."/>
            <person name="Strader C."/>
            <person name="Tesfaye S."/>
            <person name="Thomson T."/>
            <person name="Thoulutsang Y."/>
            <person name="Thoulutsang D."/>
            <person name="Topham K."/>
            <person name="Topping I."/>
            <person name="Tsamla T."/>
            <person name="Vassiliev H."/>
            <person name="Vo A."/>
            <person name="Wangchuk T."/>
            <person name="Wangdi T."/>
            <person name="Weiand M."/>
            <person name="Wilkinson J."/>
            <person name="Wilson A."/>
            <person name="Yadav S."/>
            <person name="Young G."/>
            <person name="Yu Q."/>
            <person name="Zembek L."/>
            <person name="Zhong D."/>
            <person name="Zimmer A."/>
            <person name="Zwirko Z."/>
            <person name="Jaffe D.B."/>
            <person name="Alvarez P."/>
            <person name="Brockman W."/>
            <person name="Butler J."/>
            <person name="Chin C."/>
            <person name="Gnerre S."/>
            <person name="Grabherr M."/>
            <person name="Kleber M."/>
            <person name="Mauceli E."/>
            <person name="MacCallum I."/>
        </authorList>
    </citation>
    <scope>NUCLEOTIDE SEQUENCE [LARGE SCALE GENOMIC DNA]</scope>
    <source>
        <strain evidence="3 4">TSC#14021-0224.01</strain>
    </source>
</reference>
<feature type="signal peptide" evidence="2">
    <location>
        <begin position="1"/>
        <end position="43"/>
    </location>
</feature>
<gene>
    <name evidence="3" type="primary">Dere\GG13201</name>
    <name evidence="3" type="synonym">dere_GLEANR_13488</name>
    <name evidence="3" type="synonym">GG13201</name>
    <name evidence="3" type="ORF">Dere_GG13201</name>
</gene>
<reference evidence="3 4" key="2">
    <citation type="journal article" date="2008" name="Bioinformatics">
        <title>Assembly reconciliation.</title>
        <authorList>
            <person name="Zimin A.V."/>
            <person name="Smith D.R."/>
            <person name="Sutton G."/>
            <person name="Yorke J.A."/>
        </authorList>
    </citation>
    <scope>NUCLEOTIDE SEQUENCE [LARGE SCALE GENOMIC DNA]</scope>
    <source>
        <strain evidence="3 4">TSC#14021-0224.01</strain>
    </source>
</reference>
<dbReference type="eggNOG" id="ENOG502T8JK">
    <property type="taxonomic scope" value="Eukaryota"/>
</dbReference>
<evidence type="ECO:0000256" key="2">
    <source>
        <dbReference type="SAM" id="SignalP"/>
    </source>
</evidence>
<dbReference type="HOGENOM" id="CLU_1035376_0_0_1"/>
<dbReference type="KEGG" id="der:6544132"/>
<name>B3NIZ3_DROER</name>
<feature type="compositionally biased region" description="Basic and acidic residues" evidence="1">
    <location>
        <begin position="152"/>
        <end position="167"/>
    </location>
</feature>
<feature type="region of interest" description="Disordered" evidence="1">
    <location>
        <begin position="130"/>
        <end position="179"/>
    </location>
</feature>
<keyword evidence="2" id="KW-0732">Signal</keyword>
<sequence>MGGSHLYKYARLEWSANKSSANRPTNMWKGLSCALLCLAVVQAAVIRPGGDSEVPETTTSAVIRDQEGDVTTEDSTTLAGPALSRDEEASILIDPAPGTLHEDSAVVPEKSGKLLLLSTTPKRFREIERQLEEQDDEGEDNKADVEVTTTEQPKEAAEQTEMEKEVITPESSTTESSTTAATTKLFAIDATPAGVESPPPNVAISLSLDNENATLSVAEQPQVPGDNNVAVELAIVEPEAEYVLVDGGHDDLDLQLASFTHIDSDVHLQPVVHSVEIVPTSFDDPLIVNYVHNLR</sequence>
<evidence type="ECO:0000313" key="4">
    <source>
        <dbReference type="Proteomes" id="UP000008711"/>
    </source>
</evidence>
<proteinExistence type="predicted"/>
<evidence type="ECO:0000313" key="3">
    <source>
        <dbReference type="EMBL" id="EDV52710.2"/>
    </source>
</evidence>
<feature type="chain" id="PRO_5006455366" description="DUF4794 domain-containing protein" evidence="2">
    <location>
        <begin position="44"/>
        <end position="295"/>
    </location>
</feature>